<accession>A0A1Y2PBA4</accession>
<dbReference type="GO" id="GO:0003723">
    <property type="term" value="F:RNA binding"/>
    <property type="evidence" value="ECO:0007669"/>
    <property type="project" value="InterPro"/>
</dbReference>
<dbReference type="OrthoDB" id="9807829at2"/>
<proteinExistence type="inferred from homology"/>
<sequence>MKEKSIIESHLVPELETPIRLQEYGVGIFKTLPTKSGFKKAIKKELIFVNDTIGTTALFIKGGETITLYQVNELPKAIDKLKVPLKVHYEDDFLAVIEKPPGVVVSGNSFVTIYNALPQNLQKSTQPDAIRPTPIHRLDYPTSGLLLIGKTSSSIRILSKLFENKEIRKAYYAISIGKMESEDEINLPLENKKAITQFKVEQTVISERFEFLNLVQLFPITGRKHQLRKHLFSIGNPILGDREYHLKDKLLKGKGLYLHANSLQFTHPFTQEKLIITSELPKKFKKIFP</sequence>
<reference evidence="3 4" key="1">
    <citation type="submission" date="2015-03" db="EMBL/GenBank/DDBJ databases">
        <title>Genome sequence of Tenacibaculum sp. S2-2, isolated from intestinal microbiota of sea cucumber, Apostichopus japonicas.</title>
        <authorList>
            <person name="Shao Z."/>
            <person name="Wang L."/>
            <person name="Li X."/>
        </authorList>
    </citation>
    <scope>NUCLEOTIDE SEQUENCE [LARGE SCALE GENOMIC DNA]</scope>
    <source>
        <strain evidence="3 4">S2-2</strain>
    </source>
</reference>
<dbReference type="Gene3D" id="3.30.2350.10">
    <property type="entry name" value="Pseudouridine synthase"/>
    <property type="match status" value="1"/>
</dbReference>
<organism evidence="3 4">
    <name type="scientific">Tenacibaculum holothuriorum</name>
    <dbReference type="NCBI Taxonomy" id="1635173"/>
    <lineage>
        <taxon>Bacteria</taxon>
        <taxon>Pseudomonadati</taxon>
        <taxon>Bacteroidota</taxon>
        <taxon>Flavobacteriia</taxon>
        <taxon>Flavobacteriales</taxon>
        <taxon>Flavobacteriaceae</taxon>
        <taxon>Tenacibaculum</taxon>
    </lineage>
</organism>
<dbReference type="GO" id="GO:0140098">
    <property type="term" value="F:catalytic activity, acting on RNA"/>
    <property type="evidence" value="ECO:0007669"/>
    <property type="project" value="UniProtKB-ARBA"/>
</dbReference>
<dbReference type="PANTHER" id="PTHR21600:SF87">
    <property type="entry name" value="RNA PSEUDOURIDYLATE SYNTHASE DOMAIN-CONTAINING PROTEIN 1"/>
    <property type="match status" value="1"/>
</dbReference>
<evidence type="ECO:0000256" key="1">
    <source>
        <dbReference type="ARBA" id="ARBA00010876"/>
    </source>
</evidence>
<dbReference type="InterPro" id="IPR006224">
    <property type="entry name" value="PsdUridine_synth_RluA-like_CS"/>
</dbReference>
<dbReference type="GO" id="GO:0009982">
    <property type="term" value="F:pseudouridine synthase activity"/>
    <property type="evidence" value="ECO:0007669"/>
    <property type="project" value="InterPro"/>
</dbReference>
<dbReference type="PROSITE" id="PS01129">
    <property type="entry name" value="PSI_RLU"/>
    <property type="match status" value="1"/>
</dbReference>
<dbReference type="GO" id="GO:0000455">
    <property type="term" value="P:enzyme-directed rRNA pseudouridine synthesis"/>
    <property type="evidence" value="ECO:0007669"/>
    <property type="project" value="TreeGrafter"/>
</dbReference>
<name>A0A1Y2PBA4_9FLAO</name>
<dbReference type="SUPFAM" id="SSF55120">
    <property type="entry name" value="Pseudouridine synthase"/>
    <property type="match status" value="1"/>
</dbReference>
<evidence type="ECO:0000313" key="3">
    <source>
        <dbReference type="EMBL" id="OSY87735.1"/>
    </source>
</evidence>
<dbReference type="AlphaFoldDB" id="A0A1Y2PBA4"/>
<dbReference type="PANTHER" id="PTHR21600">
    <property type="entry name" value="MITOCHONDRIAL RNA PSEUDOURIDINE SYNTHASE"/>
    <property type="match status" value="1"/>
</dbReference>
<dbReference type="RefSeq" id="WP_086030799.1">
    <property type="nucleotide sequence ID" value="NZ_LAPZ01000007.1"/>
</dbReference>
<dbReference type="InterPro" id="IPR006145">
    <property type="entry name" value="PsdUridine_synth_RsuA/RluA"/>
</dbReference>
<gene>
    <name evidence="3" type="ORF">WH52_09920</name>
</gene>
<protein>
    <submittedName>
        <fullName evidence="3">Pseudouridine synthase</fullName>
    </submittedName>
</protein>
<comment type="caution">
    <text evidence="3">The sequence shown here is derived from an EMBL/GenBank/DDBJ whole genome shotgun (WGS) entry which is preliminary data.</text>
</comment>
<dbReference type="CDD" id="cd02869">
    <property type="entry name" value="PseudoU_synth_RluA_like"/>
    <property type="match status" value="1"/>
</dbReference>
<keyword evidence="4" id="KW-1185">Reference proteome</keyword>
<dbReference type="InParanoid" id="A0A1Y2PBA4"/>
<comment type="similarity">
    <text evidence="1">Belongs to the pseudouridine synthase RluA family.</text>
</comment>
<dbReference type="InterPro" id="IPR050188">
    <property type="entry name" value="RluA_PseudoU_synthase"/>
</dbReference>
<dbReference type="InterPro" id="IPR020103">
    <property type="entry name" value="PsdUridine_synth_cat_dom_sf"/>
</dbReference>
<dbReference type="STRING" id="1635173.WH52_09920"/>
<feature type="domain" description="Pseudouridine synthase RsuA/RluA-like" evidence="2">
    <location>
        <begin position="95"/>
        <end position="231"/>
    </location>
</feature>
<dbReference type="Proteomes" id="UP000194221">
    <property type="component" value="Unassembled WGS sequence"/>
</dbReference>
<dbReference type="Pfam" id="PF00849">
    <property type="entry name" value="PseudoU_synth_2"/>
    <property type="match status" value="1"/>
</dbReference>
<evidence type="ECO:0000259" key="2">
    <source>
        <dbReference type="Pfam" id="PF00849"/>
    </source>
</evidence>
<evidence type="ECO:0000313" key="4">
    <source>
        <dbReference type="Proteomes" id="UP000194221"/>
    </source>
</evidence>
<dbReference type="EMBL" id="LAPZ01000007">
    <property type="protein sequence ID" value="OSY87735.1"/>
    <property type="molecule type" value="Genomic_DNA"/>
</dbReference>